<evidence type="ECO:0000313" key="3">
    <source>
        <dbReference type="Proteomes" id="UP000054324"/>
    </source>
</evidence>
<feature type="region of interest" description="Disordered" evidence="1">
    <location>
        <begin position="132"/>
        <end position="193"/>
    </location>
</feature>
<dbReference type="OrthoDB" id="3945418at2759"/>
<sequence>MAQVARAQIYQPEGLGNLAVSQPSCFLPVAWQLDTERLLQHLTRSVDWRVARGLAVVNQIQPACLDDEKGKKYSRNTRTDNSTSISQADVLFLPQSTCQKKSPAFLQKRPKAVAFHRAQINVNALCPDSSVADEPSGMTQQHQHRQQPLSPSMGTVNTITVTTCPSSRWSRATPNQTQTHPLSPNRTTPISEPSRKAMQTSLLETAKLLLSESSKLEPVPLGEWFNDPVILCVLT</sequence>
<proteinExistence type="predicted"/>
<protein>
    <submittedName>
        <fullName evidence="2">Uncharacterized protein</fullName>
    </submittedName>
</protein>
<dbReference type="RefSeq" id="XP_009164785.1">
    <property type="nucleotide sequence ID" value="XM_009166521.1"/>
</dbReference>
<feature type="compositionally biased region" description="Polar residues" evidence="1">
    <location>
        <begin position="137"/>
        <end position="191"/>
    </location>
</feature>
<reference evidence="2 3" key="1">
    <citation type="submission" date="2013-11" db="EMBL/GenBank/DDBJ databases">
        <title>Opisthorchis viverrini - life in the bile duct.</title>
        <authorList>
            <person name="Young N.D."/>
            <person name="Nagarajan N."/>
            <person name="Lin S.J."/>
            <person name="Korhonen P.K."/>
            <person name="Jex A.R."/>
            <person name="Hall R.S."/>
            <person name="Safavi-Hemami H."/>
            <person name="Kaewkong W."/>
            <person name="Bertrand D."/>
            <person name="Gao S."/>
            <person name="Seet Q."/>
            <person name="Wongkham S."/>
            <person name="Teh B.T."/>
            <person name="Wongkham C."/>
            <person name="Intapan P.M."/>
            <person name="Maleewong W."/>
            <person name="Yang X."/>
            <person name="Hu M."/>
            <person name="Wang Z."/>
            <person name="Hofmann A."/>
            <person name="Sternberg P.W."/>
            <person name="Tan P."/>
            <person name="Wang J."/>
            <person name="Gasser R.B."/>
        </authorList>
    </citation>
    <scope>NUCLEOTIDE SEQUENCE [LARGE SCALE GENOMIC DNA]</scope>
</reference>
<dbReference type="EMBL" id="KL596646">
    <property type="protein sequence ID" value="KER31386.1"/>
    <property type="molecule type" value="Genomic_DNA"/>
</dbReference>
<dbReference type="Proteomes" id="UP000054324">
    <property type="component" value="Unassembled WGS sequence"/>
</dbReference>
<gene>
    <name evidence="2" type="ORF">T265_02307</name>
</gene>
<dbReference type="CTD" id="20316495"/>
<evidence type="ECO:0000256" key="1">
    <source>
        <dbReference type="SAM" id="MobiDB-lite"/>
    </source>
</evidence>
<dbReference type="KEGG" id="ovi:T265_02307"/>
<name>A0A074ZW79_OPIVI</name>
<dbReference type="AlphaFoldDB" id="A0A074ZW79"/>
<organism evidence="2 3">
    <name type="scientific">Opisthorchis viverrini</name>
    <name type="common">Southeast Asian liver fluke</name>
    <dbReference type="NCBI Taxonomy" id="6198"/>
    <lineage>
        <taxon>Eukaryota</taxon>
        <taxon>Metazoa</taxon>
        <taxon>Spiralia</taxon>
        <taxon>Lophotrochozoa</taxon>
        <taxon>Platyhelminthes</taxon>
        <taxon>Trematoda</taxon>
        <taxon>Digenea</taxon>
        <taxon>Opisthorchiida</taxon>
        <taxon>Opisthorchiata</taxon>
        <taxon>Opisthorchiidae</taxon>
        <taxon>Opisthorchis</taxon>
    </lineage>
</organism>
<accession>A0A074ZW79</accession>
<evidence type="ECO:0000313" key="2">
    <source>
        <dbReference type="EMBL" id="KER31386.1"/>
    </source>
</evidence>
<dbReference type="GeneID" id="20316495"/>
<keyword evidence="3" id="KW-1185">Reference proteome</keyword>